<protein>
    <submittedName>
        <fullName evidence="10">Glycosyltransferase 87 family protein</fullName>
    </submittedName>
</protein>
<accession>A0ABV6X5S6</accession>
<proteinExistence type="inferred from homology"/>
<gene>
    <name evidence="10" type="ORF">ACEZDB_23590</name>
</gene>
<keyword evidence="6 9" id="KW-0472">Membrane</keyword>
<evidence type="ECO:0000256" key="4">
    <source>
        <dbReference type="ARBA" id="ARBA00022692"/>
    </source>
</evidence>
<feature type="transmembrane region" description="Helical" evidence="9">
    <location>
        <begin position="367"/>
        <end position="388"/>
    </location>
</feature>
<dbReference type="RefSeq" id="WP_380555764.1">
    <property type="nucleotide sequence ID" value="NZ_JBHEZY010000010.1"/>
</dbReference>
<evidence type="ECO:0000256" key="3">
    <source>
        <dbReference type="ARBA" id="ARBA00022679"/>
    </source>
</evidence>
<evidence type="ECO:0000256" key="7">
    <source>
        <dbReference type="ARBA" id="ARBA00024033"/>
    </source>
</evidence>
<feature type="transmembrane region" description="Helical" evidence="9">
    <location>
        <begin position="264"/>
        <end position="285"/>
    </location>
</feature>
<dbReference type="InterPro" id="IPR018584">
    <property type="entry name" value="GT87"/>
</dbReference>
<evidence type="ECO:0000256" key="9">
    <source>
        <dbReference type="SAM" id="Phobius"/>
    </source>
</evidence>
<evidence type="ECO:0000256" key="2">
    <source>
        <dbReference type="ARBA" id="ARBA00022475"/>
    </source>
</evidence>
<reference evidence="10 11" key="1">
    <citation type="submission" date="2024-09" db="EMBL/GenBank/DDBJ databases">
        <authorList>
            <person name="Lee S.D."/>
        </authorList>
    </citation>
    <scope>NUCLEOTIDE SEQUENCE [LARGE SCALE GENOMIC DNA]</scope>
    <source>
        <strain evidence="10 11">N1-3</strain>
    </source>
</reference>
<evidence type="ECO:0000256" key="6">
    <source>
        <dbReference type="ARBA" id="ARBA00023136"/>
    </source>
</evidence>
<keyword evidence="4 9" id="KW-0812">Transmembrane</keyword>
<feature type="region of interest" description="Disordered" evidence="8">
    <location>
        <begin position="398"/>
        <end position="419"/>
    </location>
</feature>
<feature type="transmembrane region" description="Helical" evidence="9">
    <location>
        <begin position="84"/>
        <end position="102"/>
    </location>
</feature>
<organism evidence="10 11">
    <name type="scientific">Streptacidiphilus alkalitolerans</name>
    <dbReference type="NCBI Taxonomy" id="3342712"/>
    <lineage>
        <taxon>Bacteria</taxon>
        <taxon>Bacillati</taxon>
        <taxon>Actinomycetota</taxon>
        <taxon>Actinomycetes</taxon>
        <taxon>Kitasatosporales</taxon>
        <taxon>Streptomycetaceae</taxon>
        <taxon>Streptacidiphilus</taxon>
    </lineage>
</organism>
<evidence type="ECO:0000256" key="1">
    <source>
        <dbReference type="ARBA" id="ARBA00004651"/>
    </source>
</evidence>
<comment type="similarity">
    <text evidence="7">Belongs to the glycosyltransferase 87 family.</text>
</comment>
<evidence type="ECO:0000256" key="8">
    <source>
        <dbReference type="SAM" id="MobiDB-lite"/>
    </source>
</evidence>
<feature type="transmembrane region" description="Helical" evidence="9">
    <location>
        <begin position="164"/>
        <end position="183"/>
    </location>
</feature>
<feature type="transmembrane region" description="Helical" evidence="9">
    <location>
        <begin position="195"/>
        <end position="214"/>
    </location>
</feature>
<keyword evidence="5 9" id="KW-1133">Transmembrane helix</keyword>
<feature type="compositionally biased region" description="Low complexity" evidence="8">
    <location>
        <begin position="398"/>
        <end position="411"/>
    </location>
</feature>
<comment type="subcellular location">
    <subcellularLocation>
        <location evidence="1">Cell membrane</location>
        <topology evidence="1">Multi-pass membrane protein</topology>
    </subcellularLocation>
</comment>
<dbReference type="EMBL" id="JBHEZY010000010">
    <property type="protein sequence ID" value="MFC1433635.1"/>
    <property type="molecule type" value="Genomic_DNA"/>
</dbReference>
<name>A0ABV6X5S6_9ACTN</name>
<sequence length="419" mass="43973">MTSPIAAGVLWALTRLLLVGASLKIGPFHKPGPLDYSVATVYHGWDRVLAAGRFPLHDSTWQYPPGAAGPLLAPHLLPFLDYDHAFVVCCALTDALVTVLLLRAAGSAPDRSRAMAGCWMWVAGLPLLWTVPWNRFDLMVTALAVAGLLSAGSAAARARGDQRALGALVALGLLVKVWPVLLLTGTARGRATRTAWTAAAATAALCGLLLWRTMPGSFGFLSAQGSRGIQYEAVPALPFQLARHLGWGGTLGVHDGSTEFLGPWVTAAALASEAATVLAGLWLLCWRLRADRSAEHVLPDAALTAVLLFMVTSRVLSPQYLVWLVGLAAVCLVRPGSSQRPVAALIAAACPLTLLVFPFLGHDIIQGSVLSGCVLAVRDLLLLAAAWLSATRLWRSTRPGAAAGGAPPTARLEPAAAEV</sequence>
<dbReference type="Pfam" id="PF09594">
    <property type="entry name" value="GT87"/>
    <property type="match status" value="1"/>
</dbReference>
<feature type="transmembrane region" description="Helical" evidence="9">
    <location>
        <begin position="114"/>
        <end position="131"/>
    </location>
</feature>
<evidence type="ECO:0000313" key="11">
    <source>
        <dbReference type="Proteomes" id="UP001592530"/>
    </source>
</evidence>
<keyword evidence="3" id="KW-0808">Transferase</keyword>
<evidence type="ECO:0000256" key="5">
    <source>
        <dbReference type="ARBA" id="ARBA00022989"/>
    </source>
</evidence>
<feature type="transmembrane region" description="Helical" evidence="9">
    <location>
        <begin position="342"/>
        <end position="361"/>
    </location>
</feature>
<evidence type="ECO:0000313" key="10">
    <source>
        <dbReference type="EMBL" id="MFC1433635.1"/>
    </source>
</evidence>
<comment type="caution">
    <text evidence="10">The sequence shown here is derived from an EMBL/GenBank/DDBJ whole genome shotgun (WGS) entry which is preliminary data.</text>
</comment>
<dbReference type="Proteomes" id="UP001592530">
    <property type="component" value="Unassembled WGS sequence"/>
</dbReference>
<keyword evidence="2" id="KW-1003">Cell membrane</keyword>